<accession>A0A845B1V9</accession>
<feature type="region of interest" description="Disordered" evidence="1">
    <location>
        <begin position="87"/>
        <end position="112"/>
    </location>
</feature>
<dbReference type="OrthoDB" id="7408536at2"/>
<evidence type="ECO:0000256" key="1">
    <source>
        <dbReference type="SAM" id="MobiDB-lite"/>
    </source>
</evidence>
<organism evidence="2 3">
    <name type="scientific">Allopontixanthobacter sediminis</name>
    <dbReference type="NCBI Taxonomy" id="1689985"/>
    <lineage>
        <taxon>Bacteria</taxon>
        <taxon>Pseudomonadati</taxon>
        <taxon>Pseudomonadota</taxon>
        <taxon>Alphaproteobacteria</taxon>
        <taxon>Sphingomonadales</taxon>
        <taxon>Erythrobacteraceae</taxon>
        <taxon>Allopontixanthobacter</taxon>
    </lineage>
</organism>
<protein>
    <submittedName>
        <fullName evidence="2">Uncharacterized protein</fullName>
    </submittedName>
</protein>
<reference evidence="2 3" key="1">
    <citation type="submission" date="2019-12" db="EMBL/GenBank/DDBJ databases">
        <title>Genomic-based taxomic classification of the family Erythrobacteraceae.</title>
        <authorList>
            <person name="Xu L."/>
        </authorList>
    </citation>
    <scope>NUCLEOTIDE SEQUENCE [LARGE SCALE GENOMIC DNA]</scope>
    <source>
        <strain evidence="2 3">KCTC 42453</strain>
    </source>
</reference>
<evidence type="ECO:0000313" key="3">
    <source>
        <dbReference type="Proteomes" id="UP000431922"/>
    </source>
</evidence>
<dbReference type="Proteomes" id="UP000431922">
    <property type="component" value="Unassembled WGS sequence"/>
</dbReference>
<gene>
    <name evidence="2" type="ORF">GRI65_08855</name>
</gene>
<dbReference type="AlphaFoldDB" id="A0A845B1V9"/>
<name>A0A845B1V9_9SPHN</name>
<sequence length="112" mass="11959">MPFTVHTAAARLSRQVPDAEVAIDEAILRMTEVFTTAITAQRDTGIREATGQVALSRLHKAIGGMISVQSDILRAHGQLAQLGCETGTMDEPTCPDRPTGLDEEQSSILKAA</sequence>
<comment type="caution">
    <text evidence="2">The sequence shown here is derived from an EMBL/GenBank/DDBJ whole genome shotgun (WGS) entry which is preliminary data.</text>
</comment>
<evidence type="ECO:0000313" key="2">
    <source>
        <dbReference type="EMBL" id="MXP44565.1"/>
    </source>
</evidence>
<keyword evidence="3" id="KW-1185">Reference proteome</keyword>
<dbReference type="RefSeq" id="WP_160756143.1">
    <property type="nucleotide sequence ID" value="NZ_WTYL01000002.1"/>
</dbReference>
<proteinExistence type="predicted"/>
<dbReference type="EMBL" id="WTYL01000002">
    <property type="protein sequence ID" value="MXP44565.1"/>
    <property type="molecule type" value="Genomic_DNA"/>
</dbReference>